<feature type="domain" description="CUB" evidence="4">
    <location>
        <begin position="9"/>
        <end position="100"/>
    </location>
</feature>
<dbReference type="OrthoDB" id="5985384at2759"/>
<dbReference type="Proteomes" id="UP001163046">
    <property type="component" value="Unassembled WGS sequence"/>
</dbReference>
<keyword evidence="1" id="KW-0677">Repeat</keyword>
<gene>
    <name evidence="5" type="ORF">OS493_013253</name>
</gene>
<evidence type="ECO:0000313" key="5">
    <source>
        <dbReference type="EMBL" id="KAJ7362161.1"/>
    </source>
</evidence>
<dbReference type="InterPro" id="IPR035914">
    <property type="entry name" value="Sperma_CUB_dom_sf"/>
</dbReference>
<dbReference type="AlphaFoldDB" id="A0A9W9YQD2"/>
<evidence type="ECO:0000256" key="2">
    <source>
        <dbReference type="ARBA" id="ARBA00023157"/>
    </source>
</evidence>
<dbReference type="Pfam" id="PF00431">
    <property type="entry name" value="CUB"/>
    <property type="match status" value="1"/>
</dbReference>
<name>A0A9W9YQD2_9CNID</name>
<keyword evidence="6" id="KW-1185">Reference proteome</keyword>
<evidence type="ECO:0000259" key="4">
    <source>
        <dbReference type="PROSITE" id="PS01180"/>
    </source>
</evidence>
<evidence type="ECO:0000256" key="3">
    <source>
        <dbReference type="PROSITE-ProRule" id="PRU00059"/>
    </source>
</evidence>
<sequence>PFVIATSSCANSLRSQTNTHGIIESNQVSITYANNMDCQWSISSNTALELAFQRFNTQLSADYVRVYNGGSPSSPLIGTFSGSSLPAPITSSSNNLYVRLQLMARLLTEDLVHVTEV</sequence>
<evidence type="ECO:0000256" key="1">
    <source>
        <dbReference type="ARBA" id="ARBA00022737"/>
    </source>
</evidence>
<accession>A0A9W9YQD2</accession>
<dbReference type="Gene3D" id="2.60.120.290">
    <property type="entry name" value="Spermadhesin, CUB domain"/>
    <property type="match status" value="1"/>
</dbReference>
<comment type="caution">
    <text evidence="5">The sequence shown here is derived from an EMBL/GenBank/DDBJ whole genome shotgun (WGS) entry which is preliminary data.</text>
</comment>
<dbReference type="SUPFAM" id="SSF49854">
    <property type="entry name" value="Spermadhesin, CUB domain"/>
    <property type="match status" value="1"/>
</dbReference>
<dbReference type="EMBL" id="MU827307">
    <property type="protein sequence ID" value="KAJ7362161.1"/>
    <property type="molecule type" value="Genomic_DNA"/>
</dbReference>
<organism evidence="5 6">
    <name type="scientific">Desmophyllum pertusum</name>
    <dbReference type="NCBI Taxonomy" id="174260"/>
    <lineage>
        <taxon>Eukaryota</taxon>
        <taxon>Metazoa</taxon>
        <taxon>Cnidaria</taxon>
        <taxon>Anthozoa</taxon>
        <taxon>Hexacorallia</taxon>
        <taxon>Scleractinia</taxon>
        <taxon>Caryophylliina</taxon>
        <taxon>Caryophylliidae</taxon>
        <taxon>Desmophyllum</taxon>
    </lineage>
</organism>
<protein>
    <recommendedName>
        <fullName evidence="4">CUB domain-containing protein</fullName>
    </recommendedName>
</protein>
<feature type="non-terminal residue" evidence="5">
    <location>
        <position position="1"/>
    </location>
</feature>
<comment type="caution">
    <text evidence="3">Lacks conserved residue(s) required for the propagation of feature annotation.</text>
</comment>
<evidence type="ECO:0000313" key="6">
    <source>
        <dbReference type="Proteomes" id="UP001163046"/>
    </source>
</evidence>
<proteinExistence type="predicted"/>
<dbReference type="CDD" id="cd00041">
    <property type="entry name" value="CUB"/>
    <property type="match status" value="1"/>
</dbReference>
<dbReference type="SMART" id="SM00042">
    <property type="entry name" value="CUB"/>
    <property type="match status" value="1"/>
</dbReference>
<dbReference type="PROSITE" id="PS01180">
    <property type="entry name" value="CUB"/>
    <property type="match status" value="1"/>
</dbReference>
<reference evidence="5" key="1">
    <citation type="submission" date="2023-01" db="EMBL/GenBank/DDBJ databases">
        <title>Genome assembly of the deep-sea coral Lophelia pertusa.</title>
        <authorList>
            <person name="Herrera S."/>
            <person name="Cordes E."/>
        </authorList>
    </citation>
    <scope>NUCLEOTIDE SEQUENCE</scope>
    <source>
        <strain evidence="5">USNM1676648</strain>
        <tissue evidence="5">Polyp</tissue>
    </source>
</reference>
<dbReference type="InterPro" id="IPR000859">
    <property type="entry name" value="CUB_dom"/>
</dbReference>
<dbReference type="PANTHER" id="PTHR24251">
    <property type="entry name" value="OVOCHYMASE-RELATED"/>
    <property type="match status" value="1"/>
</dbReference>
<keyword evidence="2" id="KW-1015">Disulfide bond</keyword>